<dbReference type="SMART" id="SM00450">
    <property type="entry name" value="RHOD"/>
    <property type="match status" value="1"/>
</dbReference>
<keyword evidence="2" id="KW-0732">Signal</keyword>
<evidence type="ECO:0000313" key="4">
    <source>
        <dbReference type="EMBL" id="CAD8523773.1"/>
    </source>
</evidence>
<sequence length="427" mass="45055">MPRSLILQLLSLTLTTALAPTTRRPLQLPTACITERLVMLRNIDSCEALVFTAGAALDGLSGELRAGVGRLIAEAKEQGTLLALLEPADCEAAVATALDEVVRWPLRKQAPAVSELSNLRKALNVESPEGFGGSDGFGQKPGLAYGREPIAARCVVIVTSLPEAVSALGAGMRAVGIPPVEGEWVDEALEGIADACIDALGDESDSLALRVHDLSTPGAYWLNPAQPRDINGMRVDPDTGLAYSASAQDEEPAGEEDIRTLLQDVEPLAVSPPPSSPSLPPPPPLRRCPTPRAALDVPPAEAAAQMRSRGAILLDVRQAGEYRLDGHIQGSENIPAYTWEHGFYLPSEDFAASVSDMFALDTPLVLICADGKLARGAAAMLEAAAFTDVQTLEGGLNVWGWEAEDDPELPRVVVDEDGEGGLTGAWL</sequence>
<dbReference type="GO" id="GO:0004792">
    <property type="term" value="F:thiosulfate-cyanide sulfurtransferase activity"/>
    <property type="evidence" value="ECO:0007669"/>
    <property type="project" value="TreeGrafter"/>
</dbReference>
<gene>
    <name evidence="4" type="ORF">CLEP1334_LOCUS822</name>
</gene>
<organism evidence="4">
    <name type="scientific">Calcidiscus leptoporus</name>
    <dbReference type="NCBI Taxonomy" id="127549"/>
    <lineage>
        <taxon>Eukaryota</taxon>
        <taxon>Haptista</taxon>
        <taxon>Haptophyta</taxon>
        <taxon>Prymnesiophyceae</taxon>
        <taxon>Coccolithales</taxon>
        <taxon>Calcidiscaceae</taxon>
        <taxon>Calcidiscus</taxon>
    </lineage>
</organism>
<feature type="signal peptide" evidence="2">
    <location>
        <begin position="1"/>
        <end position="19"/>
    </location>
</feature>
<dbReference type="PANTHER" id="PTHR44086">
    <property type="entry name" value="THIOSULFATE SULFURTRANSFERASE RDL2, MITOCHONDRIAL-RELATED"/>
    <property type="match status" value="1"/>
</dbReference>
<feature type="chain" id="PRO_5030800835" description="Rhodanese domain-containing protein" evidence="2">
    <location>
        <begin position="20"/>
        <end position="427"/>
    </location>
</feature>
<dbReference type="InterPro" id="IPR001763">
    <property type="entry name" value="Rhodanese-like_dom"/>
</dbReference>
<feature type="domain" description="Rhodanese" evidence="3">
    <location>
        <begin position="307"/>
        <end position="410"/>
    </location>
</feature>
<name>A0A7S0IJE6_9EUKA</name>
<dbReference type="Gene3D" id="3.40.250.10">
    <property type="entry name" value="Rhodanese-like domain"/>
    <property type="match status" value="1"/>
</dbReference>
<protein>
    <recommendedName>
        <fullName evidence="3">Rhodanese domain-containing protein</fullName>
    </recommendedName>
</protein>
<dbReference type="PROSITE" id="PS50206">
    <property type="entry name" value="RHODANESE_3"/>
    <property type="match status" value="1"/>
</dbReference>
<proteinExistence type="predicted"/>
<dbReference type="PANTHER" id="PTHR44086:SF10">
    <property type="entry name" value="THIOSULFATE SULFURTRANSFERASE_RHODANESE-LIKE DOMAIN-CONTAINING PROTEIN 3"/>
    <property type="match status" value="1"/>
</dbReference>
<feature type="region of interest" description="Disordered" evidence="1">
    <location>
        <begin position="267"/>
        <end position="287"/>
    </location>
</feature>
<evidence type="ECO:0000256" key="2">
    <source>
        <dbReference type="SAM" id="SignalP"/>
    </source>
</evidence>
<evidence type="ECO:0000256" key="1">
    <source>
        <dbReference type="SAM" id="MobiDB-lite"/>
    </source>
</evidence>
<dbReference type="EMBL" id="HBER01001555">
    <property type="protein sequence ID" value="CAD8523773.1"/>
    <property type="molecule type" value="Transcribed_RNA"/>
</dbReference>
<accession>A0A7S0IJE6</accession>
<dbReference type="Pfam" id="PF00581">
    <property type="entry name" value="Rhodanese"/>
    <property type="match status" value="1"/>
</dbReference>
<reference evidence="4" key="1">
    <citation type="submission" date="2021-01" db="EMBL/GenBank/DDBJ databases">
        <authorList>
            <person name="Corre E."/>
            <person name="Pelletier E."/>
            <person name="Niang G."/>
            <person name="Scheremetjew M."/>
            <person name="Finn R."/>
            <person name="Kale V."/>
            <person name="Holt S."/>
            <person name="Cochrane G."/>
            <person name="Meng A."/>
            <person name="Brown T."/>
            <person name="Cohen L."/>
        </authorList>
    </citation>
    <scope>NUCLEOTIDE SEQUENCE</scope>
    <source>
        <strain evidence="4">RCC1130</strain>
    </source>
</reference>
<dbReference type="AlphaFoldDB" id="A0A7S0IJE6"/>
<dbReference type="InterPro" id="IPR036873">
    <property type="entry name" value="Rhodanese-like_dom_sf"/>
</dbReference>
<dbReference type="SUPFAM" id="SSF52821">
    <property type="entry name" value="Rhodanese/Cell cycle control phosphatase"/>
    <property type="match status" value="1"/>
</dbReference>
<feature type="compositionally biased region" description="Pro residues" evidence="1">
    <location>
        <begin position="270"/>
        <end position="286"/>
    </location>
</feature>
<evidence type="ECO:0000259" key="3">
    <source>
        <dbReference type="PROSITE" id="PS50206"/>
    </source>
</evidence>
<dbReference type="CDD" id="cd00158">
    <property type="entry name" value="RHOD"/>
    <property type="match status" value="1"/>
</dbReference>